<dbReference type="CDD" id="cd01949">
    <property type="entry name" value="GGDEF"/>
    <property type="match status" value="1"/>
</dbReference>
<name>A0A1N7J527_9GAMM</name>
<dbReference type="PANTHER" id="PTHR45138:SF9">
    <property type="entry name" value="DIGUANYLATE CYCLASE DGCM-RELATED"/>
    <property type="match status" value="1"/>
</dbReference>
<dbReference type="EMBL" id="FTOE01000001">
    <property type="protein sequence ID" value="SIS44409.1"/>
    <property type="molecule type" value="Genomic_DNA"/>
</dbReference>
<dbReference type="CDD" id="cd13708">
    <property type="entry name" value="PBP2_BvgS_like_1"/>
    <property type="match status" value="1"/>
</dbReference>
<accession>A0A1N7J527</accession>
<protein>
    <recommendedName>
        <fullName evidence="2">diguanylate cyclase</fullName>
        <ecNumber evidence="2">2.7.7.65</ecNumber>
    </recommendedName>
</protein>
<dbReference type="FunFam" id="3.30.70.270:FF:000001">
    <property type="entry name" value="Diguanylate cyclase domain protein"/>
    <property type="match status" value="1"/>
</dbReference>
<proteinExistence type="predicted"/>
<dbReference type="STRING" id="619304.SAMN05421760_101620"/>
<dbReference type="Proteomes" id="UP000185999">
    <property type="component" value="Unassembled WGS sequence"/>
</dbReference>
<dbReference type="PROSITE" id="PS50887">
    <property type="entry name" value="GGDEF"/>
    <property type="match status" value="1"/>
</dbReference>
<dbReference type="NCBIfam" id="TIGR00254">
    <property type="entry name" value="GGDEF"/>
    <property type="match status" value="1"/>
</dbReference>
<dbReference type="SMART" id="SM00062">
    <property type="entry name" value="PBPb"/>
    <property type="match status" value="2"/>
</dbReference>
<keyword evidence="4" id="KW-0472">Membrane</keyword>
<dbReference type="InterPro" id="IPR050469">
    <property type="entry name" value="Diguanylate_Cyclase"/>
</dbReference>
<comment type="cofactor">
    <cofactor evidence="1">
        <name>Mg(2+)</name>
        <dbReference type="ChEBI" id="CHEBI:18420"/>
    </cofactor>
</comment>
<comment type="catalytic activity">
    <reaction evidence="3">
        <text>2 GTP = 3',3'-c-di-GMP + 2 diphosphate</text>
        <dbReference type="Rhea" id="RHEA:24898"/>
        <dbReference type="ChEBI" id="CHEBI:33019"/>
        <dbReference type="ChEBI" id="CHEBI:37565"/>
        <dbReference type="ChEBI" id="CHEBI:58805"/>
        <dbReference type="EC" id="2.7.7.65"/>
    </reaction>
</comment>
<dbReference type="SUPFAM" id="SSF55073">
    <property type="entry name" value="Nucleotide cyclase"/>
    <property type="match status" value="1"/>
</dbReference>
<dbReference type="InterPro" id="IPR043128">
    <property type="entry name" value="Rev_trsase/Diguanyl_cyclase"/>
</dbReference>
<dbReference type="SMART" id="SM00267">
    <property type="entry name" value="GGDEF"/>
    <property type="match status" value="1"/>
</dbReference>
<dbReference type="SUPFAM" id="SSF53850">
    <property type="entry name" value="Periplasmic binding protein-like II"/>
    <property type="match status" value="2"/>
</dbReference>
<dbReference type="RefSeq" id="WP_054342791.1">
    <property type="nucleotide sequence ID" value="NZ_FTOE01000001.1"/>
</dbReference>
<keyword evidence="4" id="KW-0812">Transmembrane</keyword>
<organism evidence="6 7">
    <name type="scientific">Neptunomonas antarctica</name>
    <dbReference type="NCBI Taxonomy" id="619304"/>
    <lineage>
        <taxon>Bacteria</taxon>
        <taxon>Pseudomonadati</taxon>
        <taxon>Pseudomonadota</taxon>
        <taxon>Gammaproteobacteria</taxon>
        <taxon>Oceanospirillales</taxon>
        <taxon>Oceanospirillaceae</taxon>
        <taxon>Neptunomonas</taxon>
    </lineage>
</organism>
<evidence type="ECO:0000313" key="6">
    <source>
        <dbReference type="EMBL" id="SIS44409.1"/>
    </source>
</evidence>
<dbReference type="Gene3D" id="3.40.190.10">
    <property type="entry name" value="Periplasmic binding protein-like II"/>
    <property type="match status" value="4"/>
</dbReference>
<reference evidence="7" key="1">
    <citation type="submission" date="2017-01" db="EMBL/GenBank/DDBJ databases">
        <authorList>
            <person name="Varghese N."/>
            <person name="Submissions S."/>
        </authorList>
    </citation>
    <scope>NUCLEOTIDE SEQUENCE [LARGE SCALE GENOMIC DNA]</scope>
    <source>
        <strain evidence="7">DSM 22306</strain>
    </source>
</reference>
<dbReference type="GO" id="GO:0052621">
    <property type="term" value="F:diguanylate cyclase activity"/>
    <property type="evidence" value="ECO:0007669"/>
    <property type="project" value="UniProtKB-EC"/>
</dbReference>
<evidence type="ECO:0000256" key="1">
    <source>
        <dbReference type="ARBA" id="ARBA00001946"/>
    </source>
</evidence>
<keyword evidence="7" id="KW-1185">Reference proteome</keyword>
<evidence type="ECO:0000256" key="4">
    <source>
        <dbReference type="SAM" id="Phobius"/>
    </source>
</evidence>
<sequence>MDQRLFAYKLSKVLFLWLGLTCSAFVFSEYSSPNPHSVILSAQEKIFLQNHPEITLGTDASWEPFVIVNPNGHISGYDADILRKINQLTGANFTLTAGQWTDMQVSAQSREIDGLSTGTAVQKRRSYLNFSVPYLTLQKSVFTSSGNPLLIQSPADLRHKTLVIQKGNLADIELAKQFKESRILYVDTVEELFSAISTGAADATFGNGATLYLANKLGMPYLHIAFHLPQKLNLVFGVRKEWPEAVSILNKGLAALKAHERIRIQTQWFSQQPLVDNKPKDDVINFSEDEKSIIHQQPTLKMCVGPQWLPFSSINKEGKYEGISADLVDVIRQRLDVNFSLIPTSHWNESIALIKDKKCDIITTINPTDARKEFLNFTQTLFTSPIVLATRLDQFFISDLSKITDQSIAIIKNSAAALLVNNKYPQINLIEVLSVQEGLKLLSEKKVFGYIDSLEVIAYNVKKSNYVNLKISSTLPIEFDIAIGIRKDWPEWIPLMNKAIQSISSEQHQKIQNSWIGITYDNPFNYTWLGSILAVITSCVFVLVYRNREVTKYNRKLEVLNQKLAKQATTDQLTGLPNRYLLDQEIQIVIASAKRYNEPVSMALFDLDFFKNINDQYGHQTGDEILIQVSHEMDTFTRNSDVLGRWGGEEFLLVCPKTTLDGACNLANKVRLHIQQQLFLSDIKITLSAGVAELREDEDYGSLLKRLDELLYSAKDTGRNKVTRSKD</sequence>
<evidence type="ECO:0000256" key="2">
    <source>
        <dbReference type="ARBA" id="ARBA00012528"/>
    </source>
</evidence>
<dbReference type="InterPro" id="IPR000160">
    <property type="entry name" value="GGDEF_dom"/>
</dbReference>
<dbReference type="EC" id="2.7.7.65" evidence="2"/>
<dbReference type="PANTHER" id="PTHR45138">
    <property type="entry name" value="REGULATORY COMPONENTS OF SENSORY TRANSDUCTION SYSTEM"/>
    <property type="match status" value="1"/>
</dbReference>
<feature type="domain" description="GGDEF" evidence="5">
    <location>
        <begin position="598"/>
        <end position="727"/>
    </location>
</feature>
<keyword evidence="4" id="KW-1133">Transmembrane helix</keyword>
<dbReference type="InterPro" id="IPR001638">
    <property type="entry name" value="Solute-binding_3/MltF_N"/>
</dbReference>
<dbReference type="Gene3D" id="3.30.70.270">
    <property type="match status" value="1"/>
</dbReference>
<feature type="transmembrane region" description="Helical" evidence="4">
    <location>
        <begin position="526"/>
        <end position="545"/>
    </location>
</feature>
<evidence type="ECO:0000313" key="7">
    <source>
        <dbReference type="Proteomes" id="UP000185999"/>
    </source>
</evidence>
<dbReference type="Pfam" id="PF00497">
    <property type="entry name" value="SBP_bac_3"/>
    <property type="match status" value="2"/>
</dbReference>
<evidence type="ECO:0000256" key="3">
    <source>
        <dbReference type="ARBA" id="ARBA00034247"/>
    </source>
</evidence>
<dbReference type="AlphaFoldDB" id="A0A1N7J527"/>
<dbReference type="Pfam" id="PF00990">
    <property type="entry name" value="GGDEF"/>
    <property type="match status" value="1"/>
</dbReference>
<dbReference type="OrthoDB" id="9180959at2"/>
<dbReference type="InterPro" id="IPR029787">
    <property type="entry name" value="Nucleotide_cyclase"/>
</dbReference>
<dbReference type="CDD" id="cd01007">
    <property type="entry name" value="PBP2_BvgS_HisK_like"/>
    <property type="match status" value="1"/>
</dbReference>
<evidence type="ECO:0000259" key="5">
    <source>
        <dbReference type="PROSITE" id="PS50887"/>
    </source>
</evidence>
<gene>
    <name evidence="6" type="ORF">SAMN05421760_101620</name>
</gene>